<gene>
    <name evidence="2" type="ORF">ACFOY7_14400</name>
</gene>
<dbReference type="PROSITE" id="PS50003">
    <property type="entry name" value="PH_DOMAIN"/>
    <property type="match status" value="1"/>
</dbReference>
<dbReference type="Proteomes" id="UP001595882">
    <property type="component" value="Unassembled WGS sequence"/>
</dbReference>
<feature type="domain" description="PH" evidence="1">
    <location>
        <begin position="1"/>
        <end position="45"/>
    </location>
</feature>
<sequence>MSGTKGITGNKVFFLDGHQSGHVFLYEIRTAKEARKWLKVVEEIS</sequence>
<dbReference type="EMBL" id="JBHSDT010000008">
    <property type="protein sequence ID" value="MFC4404256.1"/>
    <property type="molecule type" value="Genomic_DNA"/>
</dbReference>
<proteinExistence type="predicted"/>
<keyword evidence="3" id="KW-1185">Reference proteome</keyword>
<comment type="caution">
    <text evidence="2">The sequence shown here is derived from an EMBL/GenBank/DDBJ whole genome shotgun (WGS) entry which is preliminary data.</text>
</comment>
<dbReference type="RefSeq" id="WP_390252792.1">
    <property type="nucleotide sequence ID" value="NZ_JBHSDT010000008.1"/>
</dbReference>
<reference evidence="3" key="1">
    <citation type="journal article" date="2019" name="Int. J. Syst. Evol. Microbiol.">
        <title>The Global Catalogue of Microorganisms (GCM) 10K type strain sequencing project: providing services to taxonomists for standard genome sequencing and annotation.</title>
        <authorList>
            <consortium name="The Broad Institute Genomics Platform"/>
            <consortium name="The Broad Institute Genome Sequencing Center for Infectious Disease"/>
            <person name="Wu L."/>
            <person name="Ma J."/>
        </authorList>
    </citation>
    <scope>NUCLEOTIDE SEQUENCE [LARGE SCALE GENOMIC DNA]</scope>
    <source>
        <strain evidence="3">CCUG 37865</strain>
    </source>
</reference>
<dbReference type="InterPro" id="IPR001849">
    <property type="entry name" value="PH_domain"/>
</dbReference>
<protein>
    <recommendedName>
        <fullName evidence="1">PH domain-containing protein</fullName>
    </recommendedName>
</protein>
<organism evidence="2 3">
    <name type="scientific">Gracilibacillus xinjiangensis</name>
    <dbReference type="NCBI Taxonomy" id="1193282"/>
    <lineage>
        <taxon>Bacteria</taxon>
        <taxon>Bacillati</taxon>
        <taxon>Bacillota</taxon>
        <taxon>Bacilli</taxon>
        <taxon>Bacillales</taxon>
        <taxon>Bacillaceae</taxon>
        <taxon>Gracilibacillus</taxon>
    </lineage>
</organism>
<evidence type="ECO:0000259" key="1">
    <source>
        <dbReference type="PROSITE" id="PS50003"/>
    </source>
</evidence>
<evidence type="ECO:0000313" key="2">
    <source>
        <dbReference type="EMBL" id="MFC4404256.1"/>
    </source>
</evidence>
<accession>A0ABV8WWK8</accession>
<evidence type="ECO:0000313" key="3">
    <source>
        <dbReference type="Proteomes" id="UP001595882"/>
    </source>
</evidence>
<name>A0ABV8WWK8_9BACI</name>